<feature type="region of interest" description="Disordered" evidence="1">
    <location>
        <begin position="151"/>
        <end position="261"/>
    </location>
</feature>
<dbReference type="WBParaSite" id="L893_g29692.t1">
    <property type="protein sequence ID" value="L893_g29692.t1"/>
    <property type="gene ID" value="L893_g29692"/>
</dbReference>
<evidence type="ECO:0000313" key="3">
    <source>
        <dbReference type="Proteomes" id="UP000095287"/>
    </source>
</evidence>
<dbReference type="PANTHER" id="PTHR11544">
    <property type="entry name" value="COLD SHOCK DOMAIN CONTAINING PROTEINS"/>
    <property type="match status" value="1"/>
</dbReference>
<dbReference type="CDD" id="cd04458">
    <property type="entry name" value="CSP_CDS"/>
    <property type="match status" value="1"/>
</dbReference>
<evidence type="ECO:0000256" key="1">
    <source>
        <dbReference type="SAM" id="MobiDB-lite"/>
    </source>
</evidence>
<evidence type="ECO:0000313" key="4">
    <source>
        <dbReference type="WBParaSite" id="L893_g29692.t1"/>
    </source>
</evidence>
<dbReference type="PROSITE" id="PS00352">
    <property type="entry name" value="CSD_1"/>
    <property type="match status" value="1"/>
</dbReference>
<dbReference type="PRINTS" id="PR00050">
    <property type="entry name" value="COLDSHOCK"/>
</dbReference>
<feature type="compositionally biased region" description="Basic and acidic residues" evidence="1">
    <location>
        <begin position="216"/>
        <end position="228"/>
    </location>
</feature>
<feature type="region of interest" description="Disordered" evidence="1">
    <location>
        <begin position="1"/>
        <end position="41"/>
    </location>
</feature>
<reference evidence="4" key="1">
    <citation type="submission" date="2016-11" db="UniProtKB">
        <authorList>
            <consortium name="WormBaseParasite"/>
        </authorList>
    </citation>
    <scope>IDENTIFICATION</scope>
</reference>
<dbReference type="InterPro" id="IPR019844">
    <property type="entry name" value="CSD_CS"/>
</dbReference>
<feature type="compositionally biased region" description="Basic residues" evidence="1">
    <location>
        <begin position="187"/>
        <end position="207"/>
    </location>
</feature>
<feature type="compositionally biased region" description="Gly residues" evidence="1">
    <location>
        <begin position="231"/>
        <end position="241"/>
    </location>
</feature>
<keyword evidence="3" id="KW-1185">Reference proteome</keyword>
<proteinExistence type="predicted"/>
<sequence>MADSKNEKPEGEQQKEEQKPAEEEAPQEKITDENHVEGKKIVDRGVQGTVKWFNVKNGYGFISRADRDEDIFVHQTAIIKNNPEKYFRSLGDEEQVEFDVVEGLKGLEAVNVTGPGGTNVQGSKYAGPKAFRGRRGGRGYYRRYYYGYRRRQGGEGAPEGQEGPVVEGGEGVDERGMPRRGGFRGGFRGRRGRGFRGGFRGRGRGGRRGPSEGGDEEHHEEEHQHEEGGEQVEGGNHGGEQGPRRGRGARGRGRGPRGRALVRLQEVDVVEARRGSLRINPLKLPVVSRNSLSPTLKRRIRALA</sequence>
<dbReference type="AlphaFoldDB" id="A0A1I7ZTL5"/>
<protein>
    <submittedName>
        <fullName evidence="4">CSD_1 domain-containing protein</fullName>
    </submittedName>
</protein>
<evidence type="ECO:0000259" key="2">
    <source>
        <dbReference type="PROSITE" id="PS51857"/>
    </source>
</evidence>
<dbReference type="Proteomes" id="UP000095287">
    <property type="component" value="Unplaced"/>
</dbReference>
<dbReference type="SMART" id="SM00357">
    <property type="entry name" value="CSP"/>
    <property type="match status" value="1"/>
</dbReference>
<name>A0A1I7ZTL5_9BILA</name>
<dbReference type="SUPFAM" id="SSF50249">
    <property type="entry name" value="Nucleic acid-binding proteins"/>
    <property type="match status" value="1"/>
</dbReference>
<feature type="domain" description="CSD" evidence="2">
    <location>
        <begin position="45"/>
        <end position="114"/>
    </location>
</feature>
<dbReference type="Gene3D" id="2.40.50.140">
    <property type="entry name" value="Nucleic acid-binding proteins"/>
    <property type="match status" value="1"/>
</dbReference>
<dbReference type="FunFam" id="2.40.50.140:FF:000274">
    <property type="entry name" value="Mitochondrial RNA binding protein"/>
    <property type="match status" value="1"/>
</dbReference>
<dbReference type="InterPro" id="IPR002059">
    <property type="entry name" value="CSP_DNA-bd"/>
</dbReference>
<dbReference type="PROSITE" id="PS51857">
    <property type="entry name" value="CSD_2"/>
    <property type="match status" value="1"/>
</dbReference>
<dbReference type="InterPro" id="IPR050181">
    <property type="entry name" value="Cold_shock_domain"/>
</dbReference>
<organism evidence="3 4">
    <name type="scientific">Steinernema glaseri</name>
    <dbReference type="NCBI Taxonomy" id="37863"/>
    <lineage>
        <taxon>Eukaryota</taxon>
        <taxon>Metazoa</taxon>
        <taxon>Ecdysozoa</taxon>
        <taxon>Nematoda</taxon>
        <taxon>Chromadorea</taxon>
        <taxon>Rhabditida</taxon>
        <taxon>Tylenchina</taxon>
        <taxon>Panagrolaimomorpha</taxon>
        <taxon>Strongyloidoidea</taxon>
        <taxon>Steinernematidae</taxon>
        <taxon>Steinernema</taxon>
    </lineage>
</organism>
<accession>A0A1I7ZTL5</accession>
<dbReference type="InterPro" id="IPR012340">
    <property type="entry name" value="NA-bd_OB-fold"/>
</dbReference>
<dbReference type="GO" id="GO:0003676">
    <property type="term" value="F:nucleic acid binding"/>
    <property type="evidence" value="ECO:0007669"/>
    <property type="project" value="InterPro"/>
</dbReference>
<feature type="compositionally biased region" description="Basic residues" evidence="1">
    <location>
        <begin position="244"/>
        <end position="257"/>
    </location>
</feature>
<dbReference type="Pfam" id="PF00313">
    <property type="entry name" value="CSD"/>
    <property type="match status" value="1"/>
</dbReference>
<feature type="compositionally biased region" description="Low complexity" evidence="1">
    <location>
        <begin position="158"/>
        <end position="167"/>
    </location>
</feature>
<dbReference type="InterPro" id="IPR011129">
    <property type="entry name" value="CSD"/>
</dbReference>